<dbReference type="PROSITE" id="PS00447">
    <property type="entry name" value="DNA_POLYMERASE_A"/>
    <property type="match status" value="1"/>
</dbReference>
<dbReference type="Gene3D" id="3.30.70.370">
    <property type="match status" value="1"/>
</dbReference>
<dbReference type="Proteomes" id="UP000179129">
    <property type="component" value="Unassembled WGS sequence"/>
</dbReference>
<dbReference type="Gene3D" id="1.10.150.20">
    <property type="entry name" value="5' to 3' exonuclease, C-terminal subdomain"/>
    <property type="match status" value="2"/>
</dbReference>
<keyword evidence="10 16" id="KW-0269">Exonuclease</keyword>
<evidence type="ECO:0000256" key="15">
    <source>
        <dbReference type="NCBIfam" id="TIGR00593"/>
    </source>
</evidence>
<dbReference type="STRING" id="1817867.A3F83_04780"/>
<dbReference type="Pfam" id="PF01612">
    <property type="entry name" value="DNA_pol_A_exo1"/>
    <property type="match status" value="1"/>
</dbReference>
<comment type="function">
    <text evidence="16">In addition to polymerase activity, this DNA polymerase exhibits 3'-5' and 5'-3' exonuclease activity.</text>
</comment>
<comment type="similarity">
    <text evidence="1 16">Belongs to the DNA polymerase type-A family.</text>
</comment>
<dbReference type="SMART" id="SM00482">
    <property type="entry name" value="POLAc"/>
    <property type="match status" value="1"/>
</dbReference>
<dbReference type="InterPro" id="IPR002562">
    <property type="entry name" value="3'-5'_exonuclease_dom"/>
</dbReference>
<keyword evidence="9 16" id="KW-0378">Hydrolase</keyword>
<evidence type="ECO:0000259" key="18">
    <source>
        <dbReference type="SMART" id="SM00475"/>
    </source>
</evidence>
<keyword evidence="11 16" id="KW-0239">DNA-directed DNA polymerase</keyword>
<dbReference type="EC" id="2.7.7.7" evidence="2 15"/>
<keyword evidence="12 16" id="KW-0238">DNA-binding</keyword>
<dbReference type="Pfam" id="PF01367">
    <property type="entry name" value="5_3_exonuc"/>
    <property type="match status" value="1"/>
</dbReference>
<evidence type="ECO:0000256" key="9">
    <source>
        <dbReference type="ARBA" id="ARBA00022801"/>
    </source>
</evidence>
<dbReference type="Pfam" id="PF00476">
    <property type="entry name" value="DNA_pol_A"/>
    <property type="match status" value="1"/>
</dbReference>
<dbReference type="Gene3D" id="3.40.50.1010">
    <property type="entry name" value="5'-nuclease"/>
    <property type="match status" value="1"/>
</dbReference>
<dbReference type="SUPFAM" id="SSF56672">
    <property type="entry name" value="DNA/RNA polymerases"/>
    <property type="match status" value="1"/>
</dbReference>
<dbReference type="InterPro" id="IPR002421">
    <property type="entry name" value="5-3_exonuclease"/>
</dbReference>
<evidence type="ECO:0000256" key="14">
    <source>
        <dbReference type="ARBA" id="ARBA00049244"/>
    </source>
</evidence>
<comment type="caution">
    <text evidence="20">The sequence shown here is derived from an EMBL/GenBank/DDBJ whole genome shotgun (WGS) entry which is preliminary data.</text>
</comment>
<feature type="domain" description="DNA-directed DNA polymerase family A palm" evidence="19">
    <location>
        <begin position="657"/>
        <end position="864"/>
    </location>
</feature>
<dbReference type="AlphaFoldDB" id="A0A1F5YL49"/>
<dbReference type="InterPro" id="IPR020045">
    <property type="entry name" value="DNA_polI_H3TH"/>
</dbReference>
<evidence type="ECO:0000256" key="11">
    <source>
        <dbReference type="ARBA" id="ARBA00022932"/>
    </source>
</evidence>
<evidence type="ECO:0000256" key="7">
    <source>
        <dbReference type="ARBA" id="ARBA00022722"/>
    </source>
</evidence>
<protein>
    <recommendedName>
        <fullName evidence="3 15">DNA polymerase I</fullName>
        <ecNumber evidence="2 15">2.7.7.7</ecNumber>
    </recommendedName>
</protein>
<dbReference type="PRINTS" id="PR00868">
    <property type="entry name" value="DNAPOLI"/>
</dbReference>
<dbReference type="NCBIfam" id="NF004397">
    <property type="entry name" value="PRK05755.1"/>
    <property type="match status" value="1"/>
</dbReference>
<dbReference type="InterPro" id="IPR036279">
    <property type="entry name" value="5-3_exonuclease_C_sf"/>
</dbReference>
<feature type="domain" description="5'-3' exonuclease" evidence="18">
    <location>
        <begin position="3"/>
        <end position="265"/>
    </location>
</feature>
<dbReference type="FunFam" id="1.10.150.20:FF:000002">
    <property type="entry name" value="DNA polymerase I"/>
    <property type="match status" value="1"/>
</dbReference>
<evidence type="ECO:0000256" key="16">
    <source>
        <dbReference type="RuleBase" id="RU004460"/>
    </source>
</evidence>
<dbReference type="InterPro" id="IPR012337">
    <property type="entry name" value="RNaseH-like_sf"/>
</dbReference>
<evidence type="ECO:0000313" key="21">
    <source>
        <dbReference type="Proteomes" id="UP000179129"/>
    </source>
</evidence>
<organism evidence="20 21">
    <name type="scientific">Candidatus Glassbacteria bacterium RIFCSPLOWO2_12_FULL_58_11</name>
    <dbReference type="NCBI Taxonomy" id="1817867"/>
    <lineage>
        <taxon>Bacteria</taxon>
        <taxon>Candidatus Glassiibacteriota</taxon>
    </lineage>
</organism>
<dbReference type="GO" id="GO:0006261">
    <property type="term" value="P:DNA-templated DNA replication"/>
    <property type="evidence" value="ECO:0007669"/>
    <property type="project" value="UniProtKB-UniRule"/>
</dbReference>
<dbReference type="Pfam" id="PF02739">
    <property type="entry name" value="5_3_exonuc_N"/>
    <property type="match status" value="1"/>
</dbReference>
<evidence type="ECO:0000256" key="13">
    <source>
        <dbReference type="ARBA" id="ARBA00023204"/>
    </source>
</evidence>
<dbReference type="SUPFAM" id="SSF88723">
    <property type="entry name" value="PIN domain-like"/>
    <property type="match status" value="1"/>
</dbReference>
<evidence type="ECO:0000256" key="8">
    <source>
        <dbReference type="ARBA" id="ARBA00022763"/>
    </source>
</evidence>
<evidence type="ECO:0000256" key="12">
    <source>
        <dbReference type="ARBA" id="ARBA00023125"/>
    </source>
</evidence>
<dbReference type="SUPFAM" id="SSF47807">
    <property type="entry name" value="5' to 3' exonuclease, C-terminal subdomain"/>
    <property type="match status" value="1"/>
</dbReference>
<dbReference type="InterPro" id="IPR001098">
    <property type="entry name" value="DNA-dir_DNA_pol_A_palm_dom"/>
</dbReference>
<dbReference type="InterPro" id="IPR002298">
    <property type="entry name" value="DNA_polymerase_A"/>
</dbReference>
<evidence type="ECO:0000259" key="17">
    <source>
        <dbReference type="SMART" id="SM00474"/>
    </source>
</evidence>
<keyword evidence="4 16" id="KW-0808">Transferase</keyword>
<dbReference type="CDD" id="cd06139">
    <property type="entry name" value="DNA_polA_I_Ecoli_like_exo"/>
    <property type="match status" value="1"/>
</dbReference>
<dbReference type="FunFam" id="1.10.150.20:FF:000003">
    <property type="entry name" value="DNA polymerase I"/>
    <property type="match status" value="1"/>
</dbReference>
<dbReference type="CDD" id="cd09898">
    <property type="entry name" value="H3TH_53EXO"/>
    <property type="match status" value="1"/>
</dbReference>
<dbReference type="GO" id="GO:0008408">
    <property type="term" value="F:3'-5' exonuclease activity"/>
    <property type="evidence" value="ECO:0007669"/>
    <property type="project" value="UniProtKB-UniRule"/>
</dbReference>
<dbReference type="Gene3D" id="1.20.1060.10">
    <property type="entry name" value="Taq DNA Polymerase, Chain T, domain 4"/>
    <property type="match status" value="1"/>
</dbReference>
<evidence type="ECO:0000256" key="2">
    <source>
        <dbReference type="ARBA" id="ARBA00012417"/>
    </source>
</evidence>
<evidence type="ECO:0000259" key="19">
    <source>
        <dbReference type="SMART" id="SM00482"/>
    </source>
</evidence>
<dbReference type="GO" id="GO:0003887">
    <property type="term" value="F:DNA-directed DNA polymerase activity"/>
    <property type="evidence" value="ECO:0007669"/>
    <property type="project" value="UniProtKB-UniRule"/>
</dbReference>
<keyword evidence="13 16" id="KW-0234">DNA repair</keyword>
<evidence type="ECO:0000256" key="6">
    <source>
        <dbReference type="ARBA" id="ARBA00022705"/>
    </source>
</evidence>
<dbReference type="InterPro" id="IPR008918">
    <property type="entry name" value="HhH2"/>
</dbReference>
<dbReference type="InterPro" id="IPR029060">
    <property type="entry name" value="PIN-like_dom_sf"/>
</dbReference>
<evidence type="ECO:0000256" key="1">
    <source>
        <dbReference type="ARBA" id="ARBA00007705"/>
    </source>
</evidence>
<proteinExistence type="inferred from homology"/>
<dbReference type="SMART" id="SM00474">
    <property type="entry name" value="35EXOc"/>
    <property type="match status" value="1"/>
</dbReference>
<evidence type="ECO:0000256" key="5">
    <source>
        <dbReference type="ARBA" id="ARBA00022695"/>
    </source>
</evidence>
<evidence type="ECO:0000256" key="4">
    <source>
        <dbReference type="ARBA" id="ARBA00022679"/>
    </source>
</evidence>
<dbReference type="GO" id="GO:0008409">
    <property type="term" value="F:5'-3' exonuclease activity"/>
    <property type="evidence" value="ECO:0007669"/>
    <property type="project" value="UniProtKB-UniRule"/>
</dbReference>
<comment type="catalytic activity">
    <reaction evidence="14 16">
        <text>DNA(n) + a 2'-deoxyribonucleoside 5'-triphosphate = DNA(n+1) + diphosphate</text>
        <dbReference type="Rhea" id="RHEA:22508"/>
        <dbReference type="Rhea" id="RHEA-COMP:17339"/>
        <dbReference type="Rhea" id="RHEA-COMP:17340"/>
        <dbReference type="ChEBI" id="CHEBI:33019"/>
        <dbReference type="ChEBI" id="CHEBI:61560"/>
        <dbReference type="ChEBI" id="CHEBI:173112"/>
        <dbReference type="EC" id="2.7.7.7"/>
    </reaction>
</comment>
<keyword evidence="7" id="KW-0540">Nuclease</keyword>
<evidence type="ECO:0000313" key="20">
    <source>
        <dbReference type="EMBL" id="OGG00612.1"/>
    </source>
</evidence>
<dbReference type="InterPro" id="IPR018320">
    <property type="entry name" value="DNA_polymerase_1"/>
</dbReference>
<dbReference type="GO" id="GO:0006302">
    <property type="term" value="P:double-strand break repair"/>
    <property type="evidence" value="ECO:0007669"/>
    <property type="project" value="TreeGrafter"/>
</dbReference>
<dbReference type="InterPro" id="IPR020046">
    <property type="entry name" value="5-3_exonucl_a-hlix_arch_N"/>
</dbReference>
<dbReference type="InterPro" id="IPR043502">
    <property type="entry name" value="DNA/RNA_pol_sf"/>
</dbReference>
<dbReference type="GO" id="GO:0003677">
    <property type="term" value="F:DNA binding"/>
    <property type="evidence" value="ECO:0007669"/>
    <property type="project" value="UniProtKB-UniRule"/>
</dbReference>
<reference evidence="20 21" key="1">
    <citation type="journal article" date="2016" name="Nat. Commun.">
        <title>Thousands of microbial genomes shed light on interconnected biogeochemical processes in an aquifer system.</title>
        <authorList>
            <person name="Anantharaman K."/>
            <person name="Brown C.T."/>
            <person name="Hug L.A."/>
            <person name="Sharon I."/>
            <person name="Castelle C.J."/>
            <person name="Probst A.J."/>
            <person name="Thomas B.C."/>
            <person name="Singh A."/>
            <person name="Wilkins M.J."/>
            <person name="Karaoz U."/>
            <person name="Brodie E.L."/>
            <person name="Williams K.H."/>
            <person name="Hubbard S.S."/>
            <person name="Banfield J.F."/>
        </authorList>
    </citation>
    <scope>NUCLEOTIDE SEQUENCE [LARGE SCALE GENOMIC DNA]</scope>
</reference>
<dbReference type="PANTHER" id="PTHR10133">
    <property type="entry name" value="DNA POLYMERASE I"/>
    <property type="match status" value="1"/>
</dbReference>
<dbReference type="CDD" id="cd08637">
    <property type="entry name" value="DNA_pol_A_pol_I_C"/>
    <property type="match status" value="1"/>
</dbReference>
<accession>A0A1F5YL49</accession>
<dbReference type="SUPFAM" id="SSF53098">
    <property type="entry name" value="Ribonuclease H-like"/>
    <property type="match status" value="1"/>
</dbReference>
<evidence type="ECO:0000256" key="10">
    <source>
        <dbReference type="ARBA" id="ARBA00022839"/>
    </source>
</evidence>
<feature type="domain" description="3'-5' exonuclease" evidence="17">
    <location>
        <begin position="305"/>
        <end position="489"/>
    </location>
</feature>
<dbReference type="NCBIfam" id="TIGR00593">
    <property type="entry name" value="pola"/>
    <property type="match status" value="1"/>
</dbReference>
<dbReference type="CDD" id="cd09859">
    <property type="entry name" value="PIN_53EXO"/>
    <property type="match status" value="1"/>
</dbReference>
<sequence>MARRLFLLDGYAMLYRAHFAFINSPRINSKGENTSAVFGLTLQLGRLLEECSPDYLALVLDTSKPTFRDEIYPQYKATREKMPAELRSQIPLARSLMHEAFRIPILEMDGFEADDVIGTIARRLSADGDQTVIVSGDKDFYQLIDGNTALYNRHGRGEETEWVTPENAAERLGVPPQKTIDFLALTGDSADNVPGVRGVGKVSAQKLLAEFDSLDDIYANLERIKPDSLREKLAAGREEAFLSRRLVTIRTDVPVELDWEKLRLEEPDLDKLDELFEILEFRSLRERYGLRKREEQIWKQSEKKYRLVDSLETLKELAEEIRRAGRFAVDVETTSLDPVSARLVGISLSLRKDEGWYVPVAHEQGGNLELDKVREILGPLLADKNIGCVGQNIKYDMIVLAQHGMPVEGIVGDPMIVSYLLDPGGRSHKLDHLSEAFLGYRMVSYEEVTGKGKDQVTFDKVPLAEACRYSAEDADITLILDEVLGGHLKSEPELDRLYRTVELPLIPVLARMEINGVAIDVPYMKELSRDMESRLAGLEARCYELAGHEFNINSTQQMAQVLFEELGLKHGKKTKTGFSTDSSVLAELGSSHELPAVVLEYRELTKLKSTYVDSLPEQVNPVTHRIHTQFNQVVAATGRLSSNNPNLQNIPIRTEEGRRIRKGFIPGGPGRVLLCADYSQIELRVLAHLSQDQSMIEAFTSGVDIHTETSARLFGLKPGEVTTEQRSRAKTINFGVLYGMGAHRLSSELKIPYKDAKQFIDDYFDRFPRIREFIDLTVASAREKGWVSTILGRRRQLPEINSSNHMARQNSERIALNTPIQGSAADLIKVAMIQVDRRLRQEFPEARMNIQVHDELVFEVPESQAEAVGALVCEVMEHAVELKVPVKVDWGVGKNWLECK</sequence>
<dbReference type="EMBL" id="MFIX01000250">
    <property type="protein sequence ID" value="OGG00612.1"/>
    <property type="molecule type" value="Genomic_DNA"/>
</dbReference>
<evidence type="ECO:0000256" key="3">
    <source>
        <dbReference type="ARBA" id="ARBA00020311"/>
    </source>
</evidence>
<keyword evidence="8 16" id="KW-0227">DNA damage</keyword>
<dbReference type="SMART" id="SM00279">
    <property type="entry name" value="HhH2"/>
    <property type="match status" value="1"/>
</dbReference>
<dbReference type="FunFam" id="1.20.1060.10:FF:000001">
    <property type="entry name" value="DNA polymerase I"/>
    <property type="match status" value="1"/>
</dbReference>
<keyword evidence="5 16" id="KW-0548">Nucleotidyltransferase</keyword>
<dbReference type="Gene3D" id="3.30.420.10">
    <property type="entry name" value="Ribonuclease H-like superfamily/Ribonuclease H"/>
    <property type="match status" value="1"/>
</dbReference>
<dbReference type="PANTHER" id="PTHR10133:SF27">
    <property type="entry name" value="DNA POLYMERASE NU"/>
    <property type="match status" value="1"/>
</dbReference>
<name>A0A1F5YL49_9BACT</name>
<gene>
    <name evidence="16" type="primary">polA</name>
    <name evidence="20" type="ORF">A3F83_04780</name>
</gene>
<dbReference type="InterPro" id="IPR036397">
    <property type="entry name" value="RNaseH_sf"/>
</dbReference>
<dbReference type="InterPro" id="IPR019760">
    <property type="entry name" value="DNA-dir_DNA_pol_A_CS"/>
</dbReference>
<dbReference type="SMART" id="SM00475">
    <property type="entry name" value="53EXOc"/>
    <property type="match status" value="1"/>
</dbReference>
<keyword evidence="6 16" id="KW-0235">DNA replication</keyword>